<organism evidence="1 2">
    <name type="scientific">Alkalihalophilus pseudofirmus (strain ATCC BAA-2126 / JCM 17055 / OF4)</name>
    <name type="common">Bacillus pseudofirmus</name>
    <dbReference type="NCBI Taxonomy" id="398511"/>
    <lineage>
        <taxon>Bacteria</taxon>
        <taxon>Bacillati</taxon>
        <taxon>Bacillota</taxon>
        <taxon>Bacilli</taxon>
        <taxon>Bacillales</taxon>
        <taxon>Bacillaceae</taxon>
        <taxon>Alkalihalophilus</taxon>
    </lineage>
</organism>
<dbReference type="KEGG" id="bpf:BpOF4_04590"/>
<keyword evidence="2" id="KW-1185">Reference proteome</keyword>
<dbReference type="Proteomes" id="UP000001544">
    <property type="component" value="Chromosome"/>
</dbReference>
<reference evidence="1 2" key="1">
    <citation type="journal article" date="2011" name="Environ. Microbiol.">
        <title>Genome of alkaliphilic Bacillus pseudofirmus OF4 reveals adaptations that support the ability to grow in an external pH range from 7.5 to 11.4.</title>
        <authorList>
            <person name="Janto B."/>
            <person name="Ahmed A."/>
            <person name="Ito M."/>
            <person name="Liu J."/>
            <person name="Hicks D.B."/>
            <person name="Pagni S."/>
            <person name="Fackelmayer O.J."/>
            <person name="Smith T.A."/>
            <person name="Earl J."/>
            <person name="Elbourne L.D."/>
            <person name="Hassan K."/>
            <person name="Paulsen I.T."/>
            <person name="Kolsto A.B."/>
            <person name="Tourasse N.J."/>
            <person name="Ehrlich G.D."/>
            <person name="Boissy R."/>
            <person name="Ivey D.M."/>
            <person name="Li G."/>
            <person name="Xue Y."/>
            <person name="Ma Y."/>
            <person name="Hu F.Z."/>
            <person name="Krulwich T.A."/>
        </authorList>
    </citation>
    <scope>NUCLEOTIDE SEQUENCE [LARGE SCALE GENOMIC DNA]</scope>
    <source>
        <strain evidence="2">ATCC BAA-2126 / JCM 17055 / OF4</strain>
    </source>
</reference>
<evidence type="ECO:0000313" key="2">
    <source>
        <dbReference type="Proteomes" id="UP000001544"/>
    </source>
</evidence>
<proteinExistence type="predicted"/>
<sequence>MLKEKRLGKKNVKVEFRKHAAPKIYFAFHGKLVSLLELPARSHRCFGSHWSLRIFLQLRNCFVQKTP</sequence>
<dbReference type="EMBL" id="CP001878">
    <property type="protein sequence ID" value="ADC48982.1"/>
    <property type="molecule type" value="Genomic_DNA"/>
</dbReference>
<protein>
    <submittedName>
        <fullName evidence="1">Uncharacterized protein</fullName>
    </submittedName>
</protein>
<dbReference type="HOGENOM" id="CLU_2803585_0_0_9"/>
<gene>
    <name evidence="1" type="ordered locus">BpOF4_04590</name>
</gene>
<dbReference type="AlphaFoldDB" id="D3FYU9"/>
<name>D3FYU9_ALKPO</name>
<accession>D3FYU9</accession>
<evidence type="ECO:0000313" key="1">
    <source>
        <dbReference type="EMBL" id="ADC48982.1"/>
    </source>
</evidence>